<evidence type="ECO:0000259" key="1">
    <source>
        <dbReference type="Pfam" id="PF06527"/>
    </source>
</evidence>
<dbReference type="EMBL" id="CP108313">
    <property type="protein sequence ID" value="WTW71642.1"/>
    <property type="molecule type" value="Genomic_DNA"/>
</dbReference>
<feature type="domain" description="TniQ" evidence="1">
    <location>
        <begin position="14"/>
        <end position="140"/>
    </location>
</feature>
<sequence length="301" mass="34630">MIASLSPRRLQALPRTVAPLHRESWDSYVKRLARANRIPFTLLHEHLDDPARIQPEPLPLLDAICDLSGQPRDRLLRALPDLRPPGPDDSEPIASVRLARSGWKLHPACSRCLMRKGIAEVLPRSWHWAPVSTRLCMRHEQWTDDRARQFALHTVPEVLQAQRRHHRLSRRHGWGPVVLAMRAATTLVSGLWECEALVDSRYKRMSALRGSDWRAYDNDPMVIASAYPETVALAGLLAAPGLRDLPFTGHPADMRRFIDEIRMRVLPGYQYDYDDRKDPLGRWIEQERRRRTLPDPMTASL</sequence>
<evidence type="ECO:0000313" key="2">
    <source>
        <dbReference type="EMBL" id="WTW71642.1"/>
    </source>
</evidence>
<dbReference type="Pfam" id="PF06527">
    <property type="entry name" value="TniQ"/>
    <property type="match status" value="1"/>
</dbReference>
<protein>
    <submittedName>
        <fullName evidence="2">TniQ family protein</fullName>
    </submittedName>
</protein>
<gene>
    <name evidence="2" type="ORF">OG398_27000</name>
</gene>
<dbReference type="AlphaFoldDB" id="A0AAU2VVI6"/>
<accession>A0AAU2VVI6</accession>
<reference evidence="2" key="1">
    <citation type="submission" date="2022-10" db="EMBL/GenBank/DDBJ databases">
        <title>The complete genomes of actinobacterial strains from the NBC collection.</title>
        <authorList>
            <person name="Joergensen T.S."/>
            <person name="Alvarez Arevalo M."/>
            <person name="Sterndorff E.B."/>
            <person name="Faurdal D."/>
            <person name="Vuksanovic O."/>
            <person name="Mourched A.-S."/>
            <person name="Charusanti P."/>
            <person name="Shaw S."/>
            <person name="Blin K."/>
            <person name="Weber T."/>
        </authorList>
    </citation>
    <scope>NUCLEOTIDE SEQUENCE</scope>
    <source>
        <strain evidence="2">NBC_00008</strain>
    </source>
</reference>
<proteinExistence type="predicted"/>
<dbReference type="InterPro" id="IPR009492">
    <property type="entry name" value="TniQ"/>
</dbReference>
<organism evidence="2">
    <name type="scientific">Streptomyces sp. NBC_00008</name>
    <dbReference type="NCBI Taxonomy" id="2903610"/>
    <lineage>
        <taxon>Bacteria</taxon>
        <taxon>Bacillati</taxon>
        <taxon>Actinomycetota</taxon>
        <taxon>Actinomycetes</taxon>
        <taxon>Kitasatosporales</taxon>
        <taxon>Streptomycetaceae</taxon>
        <taxon>Streptomyces</taxon>
    </lineage>
</organism>
<name>A0AAU2VVI6_9ACTN</name>